<dbReference type="Pfam" id="PF12937">
    <property type="entry name" value="F-box-like"/>
    <property type="match status" value="1"/>
</dbReference>
<comment type="caution">
    <text evidence="4">The sequence shown here is derived from an EMBL/GenBank/DDBJ whole genome shotgun (WGS) entry which is preliminary data.</text>
</comment>
<evidence type="ECO:0000313" key="4">
    <source>
        <dbReference type="EMBL" id="KAG2195168.1"/>
    </source>
</evidence>
<evidence type="ECO:0000256" key="2">
    <source>
        <dbReference type="ARBA" id="ARBA00022737"/>
    </source>
</evidence>
<keyword evidence="5" id="KW-1185">Reference proteome</keyword>
<reference evidence="4" key="1">
    <citation type="submission" date="2020-12" db="EMBL/GenBank/DDBJ databases">
        <title>Metabolic potential, ecology and presence of endohyphal bacteria is reflected in genomic diversity of Mucoromycotina.</title>
        <authorList>
            <person name="Muszewska A."/>
            <person name="Okrasinska A."/>
            <person name="Steczkiewicz K."/>
            <person name="Drgas O."/>
            <person name="Orlowska M."/>
            <person name="Perlinska-Lenart U."/>
            <person name="Aleksandrzak-Piekarczyk T."/>
            <person name="Szatraj K."/>
            <person name="Zielenkiewicz U."/>
            <person name="Pilsyk S."/>
            <person name="Malc E."/>
            <person name="Mieczkowski P."/>
            <person name="Kruszewska J.S."/>
            <person name="Biernat P."/>
            <person name="Pawlowska J."/>
        </authorList>
    </citation>
    <scope>NUCLEOTIDE SEQUENCE</scope>
    <source>
        <strain evidence="4">WA0000017839</strain>
    </source>
</reference>
<accession>A0A8H7QM56</accession>
<keyword evidence="1" id="KW-0853">WD repeat</keyword>
<dbReference type="PANTHER" id="PTHR44436">
    <property type="entry name" value="F-BOX/WD REPEAT-CONTAINING PROTEIN 2"/>
    <property type="match status" value="1"/>
</dbReference>
<protein>
    <recommendedName>
        <fullName evidence="3">F-box domain-containing protein</fullName>
    </recommendedName>
</protein>
<feature type="domain" description="F-box" evidence="3">
    <location>
        <begin position="80"/>
        <end position="127"/>
    </location>
</feature>
<sequence>SWEPITSLRPRKSIRSDEVFSLNDIPSTLALIPTNNNNTTTEANLTLNALWQLPSMIQAFDTISPNLKSYLLFQLLKRSSTNTLQFINSVSRRITSYLDALSLSRVSCVCNKWKSVIYSDNPSWKGLLLEDGYSPSDPLTHSSIIHDYKHLYARHHTLKQNWRKGRAQETWFKGHDKFVVTCLQFDDEEIVSGADDPIVSVSDQV</sequence>
<dbReference type="PROSITE" id="PS50181">
    <property type="entry name" value="FBOX"/>
    <property type="match status" value="1"/>
</dbReference>
<dbReference type="AlphaFoldDB" id="A0A8H7QM56"/>
<feature type="non-terminal residue" evidence="4">
    <location>
        <position position="1"/>
    </location>
</feature>
<dbReference type="InterPro" id="IPR036047">
    <property type="entry name" value="F-box-like_dom_sf"/>
</dbReference>
<evidence type="ECO:0000313" key="5">
    <source>
        <dbReference type="Proteomes" id="UP000603453"/>
    </source>
</evidence>
<dbReference type="OrthoDB" id="190105at2759"/>
<dbReference type="EMBL" id="JAEPRD010000177">
    <property type="protein sequence ID" value="KAG2195168.1"/>
    <property type="molecule type" value="Genomic_DNA"/>
</dbReference>
<name>A0A8H7QM56_9FUNG</name>
<dbReference type="SUPFAM" id="SSF81383">
    <property type="entry name" value="F-box domain"/>
    <property type="match status" value="1"/>
</dbReference>
<dbReference type="Proteomes" id="UP000603453">
    <property type="component" value="Unassembled WGS sequence"/>
</dbReference>
<gene>
    <name evidence="4" type="ORF">INT47_006450</name>
</gene>
<proteinExistence type="predicted"/>
<dbReference type="InterPro" id="IPR001810">
    <property type="entry name" value="F-box_dom"/>
</dbReference>
<keyword evidence="2" id="KW-0677">Repeat</keyword>
<evidence type="ECO:0000259" key="3">
    <source>
        <dbReference type="PROSITE" id="PS50181"/>
    </source>
</evidence>
<dbReference type="Gene3D" id="1.20.1280.50">
    <property type="match status" value="1"/>
</dbReference>
<evidence type="ECO:0000256" key="1">
    <source>
        <dbReference type="ARBA" id="ARBA00022574"/>
    </source>
</evidence>
<dbReference type="PANTHER" id="PTHR44436:SF1">
    <property type="entry name" value="F-BOX_WD REPEAT-CONTAINING PROTEIN 2"/>
    <property type="match status" value="1"/>
</dbReference>
<dbReference type="InterPro" id="IPR042627">
    <property type="entry name" value="FBXW2"/>
</dbReference>
<organism evidence="4 5">
    <name type="scientific">Mucor saturninus</name>
    <dbReference type="NCBI Taxonomy" id="64648"/>
    <lineage>
        <taxon>Eukaryota</taxon>
        <taxon>Fungi</taxon>
        <taxon>Fungi incertae sedis</taxon>
        <taxon>Mucoromycota</taxon>
        <taxon>Mucoromycotina</taxon>
        <taxon>Mucoromycetes</taxon>
        <taxon>Mucorales</taxon>
        <taxon>Mucorineae</taxon>
        <taxon>Mucoraceae</taxon>
        <taxon>Mucor</taxon>
    </lineage>
</organism>